<keyword evidence="2" id="KW-1133">Transmembrane helix</keyword>
<dbReference type="Gene3D" id="2.170.120.30">
    <property type="match status" value="2"/>
</dbReference>
<proteinExistence type="predicted"/>
<reference evidence="3 4" key="1">
    <citation type="submission" date="2019-03" db="EMBL/GenBank/DDBJ databases">
        <title>Genomic Encyclopedia of Type Strains, Phase IV (KMG-IV): sequencing the most valuable type-strain genomes for metagenomic binning, comparative biology and taxonomic classification.</title>
        <authorList>
            <person name="Goeker M."/>
        </authorList>
    </citation>
    <scope>NUCLEOTIDE SEQUENCE [LARGE SCALE GENOMIC DNA]</scope>
    <source>
        <strain evidence="3 4">DSM 29489</strain>
    </source>
</reference>
<sequence length="434" mass="47542">MKKYKFTNNLGLKIMAIVFAAVLWLIVVNVDDPVETRPFRNVPVDEVNKEVITNKGRTYKKLDDTQTVTVLVKAKRSVLTKLKAENIVATADMSEMQFESLVPITATIPGYEGSYYSAEASPSNLRVKVEEQTKNVFPLTVSASGTPRDGYVVGDMTTNPVKITVRGAESLVNSIDKAVAKVDVSGVSKTTAKKADLVYYDKNGNVLDKTQLEDNLGDEGITVNIEVLNTKNVALNFSTSGTPEQGYLVSGITCEPDTIQVCGTPEELEGFDQLDIPASEVDVTGATEKLEKTVDILPYLPEEIQLVDETANNIVVTVSIEAEGTRTIELSVYAIRVDNLQNKLKISFDSDTDIELQFRGVQEALNNLDIRNAVSIDLEKYTKAGNYEVPVDIETAANITLAEQPKVKITLTNKDADKSQDKKEDQDTAAEDKS</sequence>
<feature type="compositionally biased region" description="Basic and acidic residues" evidence="1">
    <location>
        <begin position="414"/>
        <end position="434"/>
    </location>
</feature>
<evidence type="ECO:0000313" key="3">
    <source>
        <dbReference type="EMBL" id="TCS80698.1"/>
    </source>
</evidence>
<dbReference type="AlphaFoldDB" id="A0A4R3KC88"/>
<evidence type="ECO:0000256" key="1">
    <source>
        <dbReference type="SAM" id="MobiDB-lite"/>
    </source>
</evidence>
<keyword evidence="2" id="KW-0812">Transmembrane</keyword>
<comment type="caution">
    <text evidence="3">The sequence shown here is derived from an EMBL/GenBank/DDBJ whole genome shotgun (WGS) entry which is preliminary data.</text>
</comment>
<organism evidence="3 4">
    <name type="scientific">Muricomes intestini</name>
    <dbReference type="NCBI Taxonomy" id="1796634"/>
    <lineage>
        <taxon>Bacteria</taxon>
        <taxon>Bacillati</taxon>
        <taxon>Bacillota</taxon>
        <taxon>Clostridia</taxon>
        <taxon>Lachnospirales</taxon>
        <taxon>Lachnospiraceae</taxon>
        <taxon>Muricomes</taxon>
    </lineage>
</organism>
<name>A0A4R3KC88_9FIRM</name>
<protein>
    <submittedName>
        <fullName evidence="3">YbbR domain-containing protein</fullName>
    </submittedName>
</protein>
<dbReference type="PANTHER" id="PTHR37804">
    <property type="entry name" value="CDAA REGULATORY PROTEIN CDAR"/>
    <property type="match status" value="1"/>
</dbReference>
<dbReference type="Pfam" id="PF07949">
    <property type="entry name" value="YbbR"/>
    <property type="match status" value="2"/>
</dbReference>
<dbReference type="InterPro" id="IPR053154">
    <property type="entry name" value="c-di-AMP_regulator"/>
</dbReference>
<dbReference type="EMBL" id="SLZZ01000005">
    <property type="protein sequence ID" value="TCS80698.1"/>
    <property type="molecule type" value="Genomic_DNA"/>
</dbReference>
<evidence type="ECO:0000256" key="2">
    <source>
        <dbReference type="SAM" id="Phobius"/>
    </source>
</evidence>
<keyword evidence="2" id="KW-0472">Membrane</keyword>
<evidence type="ECO:0000313" key="4">
    <source>
        <dbReference type="Proteomes" id="UP000295726"/>
    </source>
</evidence>
<feature type="transmembrane region" description="Helical" evidence="2">
    <location>
        <begin position="12"/>
        <end position="30"/>
    </location>
</feature>
<dbReference type="Proteomes" id="UP000295726">
    <property type="component" value="Unassembled WGS sequence"/>
</dbReference>
<feature type="region of interest" description="Disordered" evidence="1">
    <location>
        <begin position="410"/>
        <end position="434"/>
    </location>
</feature>
<dbReference type="OrthoDB" id="2111604at2"/>
<dbReference type="InterPro" id="IPR012505">
    <property type="entry name" value="YbbR"/>
</dbReference>
<gene>
    <name evidence="3" type="ORF">EDD59_10580</name>
</gene>
<dbReference type="Gene3D" id="2.170.120.40">
    <property type="entry name" value="YbbR-like domain"/>
    <property type="match status" value="2"/>
</dbReference>
<accession>A0A4R3KC88</accession>
<keyword evidence="4" id="KW-1185">Reference proteome</keyword>
<dbReference type="RefSeq" id="WP_132379595.1">
    <property type="nucleotide sequence ID" value="NZ_SLZZ01000005.1"/>
</dbReference>
<dbReference type="PANTHER" id="PTHR37804:SF1">
    <property type="entry name" value="CDAA REGULATORY PROTEIN CDAR"/>
    <property type="match status" value="1"/>
</dbReference>